<evidence type="ECO:0000256" key="8">
    <source>
        <dbReference type="ARBA" id="ARBA00034120"/>
    </source>
</evidence>
<dbReference type="InterPro" id="IPR000123">
    <property type="entry name" value="Reverse_transcriptase_msDNA"/>
</dbReference>
<reference evidence="11 12" key="1">
    <citation type="submission" date="2018-06" db="EMBL/GenBank/DDBJ databases">
        <authorList>
            <consortium name="Pathogen Informatics"/>
            <person name="Doyle S."/>
        </authorList>
    </citation>
    <scope>NUCLEOTIDE SEQUENCE [LARGE SCALE GENOMIC DNA]</scope>
    <source>
        <strain evidence="11 12">NCTC11343</strain>
    </source>
</reference>
<dbReference type="GO" id="GO:0046872">
    <property type="term" value="F:metal ion binding"/>
    <property type="evidence" value="ECO:0007669"/>
    <property type="project" value="UniProtKB-KW"/>
</dbReference>
<evidence type="ECO:0000313" key="11">
    <source>
        <dbReference type="EMBL" id="SPZ92659.1"/>
    </source>
</evidence>
<dbReference type="EMBL" id="UAUU01000011">
    <property type="protein sequence ID" value="SPZ92659.1"/>
    <property type="molecule type" value="Genomic_DNA"/>
</dbReference>
<sequence>MSFDRKLFIEECKNQEKSEQYIVNTLKYADNLVNRGFPVLFSLKHMAYELGINYEDLKTIEDHRENYYKHFHIKKKKGGLRHLSVPFTNLKLIQSWIYHNILLHHHPTSSAYGYIKNRSIKENADQHVAKRFILNVDLLKFFETITEHKVFKLFVEIGYTKTLSWSLSKLVTVPIKEDYYLQLSHIEQKLFNKTFEQEYGVLPQGAPTSPSISNLVLRNLDGKMVELAELKGSTYTRYADDITFSGNDIKNIPTKTEIMRVVMSENLLINWNKWTLRKKGMRQKVTGLNTTHGLSVPKSYRKDVKRHIHFCLKYWPESHQKKIGVDKQFYRYWLLGRIHYIRFISPEIGNKMLKDFNNIQWPL</sequence>
<dbReference type="SUPFAM" id="SSF56672">
    <property type="entry name" value="DNA/RNA polymerases"/>
    <property type="match status" value="1"/>
</dbReference>
<dbReference type="GO" id="GO:0003723">
    <property type="term" value="F:RNA binding"/>
    <property type="evidence" value="ECO:0007669"/>
    <property type="project" value="InterPro"/>
</dbReference>
<dbReference type="PRINTS" id="PR00866">
    <property type="entry name" value="RNADNAPOLMS"/>
</dbReference>
<proteinExistence type="inferred from homology"/>
<dbReference type="GO" id="GO:0051607">
    <property type="term" value="P:defense response to virus"/>
    <property type="evidence" value="ECO:0007669"/>
    <property type="project" value="UniProtKB-KW"/>
</dbReference>
<dbReference type="GeneID" id="97179565"/>
<dbReference type="Pfam" id="PF00078">
    <property type="entry name" value="RVT_1"/>
    <property type="match status" value="1"/>
</dbReference>
<evidence type="ECO:0000313" key="12">
    <source>
        <dbReference type="Proteomes" id="UP000251241"/>
    </source>
</evidence>
<dbReference type="GO" id="GO:0003964">
    <property type="term" value="F:RNA-directed DNA polymerase activity"/>
    <property type="evidence" value="ECO:0007669"/>
    <property type="project" value="UniProtKB-KW"/>
</dbReference>
<keyword evidence="6 11" id="KW-0695">RNA-directed DNA polymerase</keyword>
<dbReference type="Proteomes" id="UP000251241">
    <property type="component" value="Unassembled WGS sequence"/>
</dbReference>
<keyword evidence="5" id="KW-0460">Magnesium</keyword>
<evidence type="ECO:0000256" key="9">
    <source>
        <dbReference type="ARBA" id="ARBA00048173"/>
    </source>
</evidence>
<feature type="domain" description="Reverse transcriptase" evidence="10">
    <location>
        <begin position="54"/>
        <end position="296"/>
    </location>
</feature>
<evidence type="ECO:0000256" key="4">
    <source>
        <dbReference type="ARBA" id="ARBA00022723"/>
    </source>
</evidence>
<keyword evidence="4" id="KW-0479">Metal-binding</keyword>
<evidence type="ECO:0000256" key="6">
    <source>
        <dbReference type="ARBA" id="ARBA00022918"/>
    </source>
</evidence>
<evidence type="ECO:0000256" key="1">
    <source>
        <dbReference type="ARBA" id="ARBA00012493"/>
    </source>
</evidence>
<organism evidence="11 12">
    <name type="scientific">Sphingobacterium multivorum</name>
    <dbReference type="NCBI Taxonomy" id="28454"/>
    <lineage>
        <taxon>Bacteria</taxon>
        <taxon>Pseudomonadati</taxon>
        <taxon>Bacteroidota</taxon>
        <taxon>Sphingobacteriia</taxon>
        <taxon>Sphingobacteriales</taxon>
        <taxon>Sphingobacteriaceae</taxon>
        <taxon>Sphingobacterium</taxon>
    </lineage>
</organism>
<evidence type="ECO:0000256" key="3">
    <source>
        <dbReference type="ARBA" id="ARBA00022695"/>
    </source>
</evidence>
<dbReference type="RefSeq" id="WP_112375961.1">
    <property type="nucleotide sequence ID" value="NZ_CP069793.1"/>
</dbReference>
<keyword evidence="7" id="KW-0051">Antiviral defense</keyword>
<evidence type="ECO:0000256" key="2">
    <source>
        <dbReference type="ARBA" id="ARBA00022679"/>
    </source>
</evidence>
<dbReference type="PANTHER" id="PTHR34047">
    <property type="entry name" value="NUCLEAR INTRON MATURASE 1, MITOCHONDRIAL-RELATED"/>
    <property type="match status" value="1"/>
</dbReference>
<dbReference type="InterPro" id="IPR000477">
    <property type="entry name" value="RT_dom"/>
</dbReference>
<evidence type="ECO:0000256" key="7">
    <source>
        <dbReference type="ARBA" id="ARBA00023118"/>
    </source>
</evidence>
<evidence type="ECO:0000259" key="10">
    <source>
        <dbReference type="PROSITE" id="PS50878"/>
    </source>
</evidence>
<accession>A0A2X2LHA8</accession>
<dbReference type="InterPro" id="IPR043502">
    <property type="entry name" value="DNA/RNA_pol_sf"/>
</dbReference>
<dbReference type="PROSITE" id="PS50878">
    <property type="entry name" value="RT_POL"/>
    <property type="match status" value="1"/>
</dbReference>
<name>A0A2X2LHA8_SPHMU</name>
<dbReference type="CDD" id="cd03487">
    <property type="entry name" value="RT_Bac_retron_II"/>
    <property type="match status" value="1"/>
</dbReference>
<protein>
    <recommendedName>
        <fullName evidence="1">RNA-directed DNA polymerase</fullName>
        <ecNumber evidence="1">2.7.7.49</ecNumber>
    </recommendedName>
</protein>
<keyword evidence="2" id="KW-0808">Transferase</keyword>
<dbReference type="PANTHER" id="PTHR34047:SF7">
    <property type="entry name" value="RNA-DIRECTED DNA POLYMERASE"/>
    <property type="match status" value="1"/>
</dbReference>
<gene>
    <name evidence="11" type="ORF">NCTC11343_04649</name>
</gene>
<comment type="catalytic activity">
    <reaction evidence="9">
        <text>DNA(n) + a 2'-deoxyribonucleoside 5'-triphosphate = DNA(n+1) + diphosphate</text>
        <dbReference type="Rhea" id="RHEA:22508"/>
        <dbReference type="Rhea" id="RHEA-COMP:17339"/>
        <dbReference type="Rhea" id="RHEA-COMP:17340"/>
        <dbReference type="ChEBI" id="CHEBI:33019"/>
        <dbReference type="ChEBI" id="CHEBI:61560"/>
        <dbReference type="ChEBI" id="CHEBI:173112"/>
        <dbReference type="EC" id="2.7.7.49"/>
    </reaction>
</comment>
<dbReference type="AlphaFoldDB" id="A0A2X2LHA8"/>
<keyword evidence="3" id="KW-0548">Nucleotidyltransferase</keyword>
<dbReference type="EC" id="2.7.7.49" evidence="1"/>
<evidence type="ECO:0000256" key="5">
    <source>
        <dbReference type="ARBA" id="ARBA00022842"/>
    </source>
</evidence>
<dbReference type="InterPro" id="IPR051083">
    <property type="entry name" value="GrpII_Intron_Splice-Mob/Def"/>
</dbReference>
<comment type="similarity">
    <text evidence="8">Belongs to the bacterial reverse transcriptase family.</text>
</comment>